<proteinExistence type="predicted"/>
<reference evidence="3 4" key="1">
    <citation type="journal article" date="2016" name="Nat. Commun.">
        <title>Thousands of microbial genomes shed light on interconnected biogeochemical processes in an aquifer system.</title>
        <authorList>
            <person name="Anantharaman K."/>
            <person name="Brown C.T."/>
            <person name="Hug L.A."/>
            <person name="Sharon I."/>
            <person name="Castelle C.J."/>
            <person name="Probst A.J."/>
            <person name="Thomas B.C."/>
            <person name="Singh A."/>
            <person name="Wilkins M.J."/>
            <person name="Karaoz U."/>
            <person name="Brodie E.L."/>
            <person name="Williams K.H."/>
            <person name="Hubbard S.S."/>
            <person name="Banfield J.F."/>
        </authorList>
    </citation>
    <scope>NUCLEOTIDE SEQUENCE [LARGE SCALE GENOMIC DNA]</scope>
</reference>
<protein>
    <recommendedName>
        <fullName evidence="2">Peptidoglycan binding-like domain-containing protein</fullName>
    </recommendedName>
</protein>
<name>A0A1G2K3S4_9BACT</name>
<sequence>MKNKLFISYLLLIAFLAVPALASELHIDKSGNFHMDSANVVSTNNNFILVEVWGTKWSLFLDTSTKILGADDRELTMNGIEKGQLLTVDGMFDAVNKIILAATVVNESIGTPKPKLVLLPPPSPPIPTPLPAPKAATVSAKPVDASNVHEITSYLKLAKEGPEVLRLQQFLVTQGLLSSDNATGYYGWITWAAVKKFQLAHDLLDTGTVGPKTRAVLNSLLNGTPGTVAGASVSVSPSASSAAPPSSGKGEKITKYLRYTSKDPEVLILQNFLVSQGLLNADNVTGYFGDTTWDAVVAFQKNHGLEYKYGAIGPQTRNVINAMLAGQ</sequence>
<evidence type="ECO:0000256" key="1">
    <source>
        <dbReference type="SAM" id="SignalP"/>
    </source>
</evidence>
<dbReference type="Pfam" id="PF01471">
    <property type="entry name" value="PG_binding_1"/>
    <property type="match status" value="2"/>
</dbReference>
<evidence type="ECO:0000259" key="2">
    <source>
        <dbReference type="Pfam" id="PF01471"/>
    </source>
</evidence>
<dbReference type="InterPro" id="IPR052905">
    <property type="entry name" value="LD-transpeptidase_YkuD-like"/>
</dbReference>
<dbReference type="PANTHER" id="PTHR41533:SF1">
    <property type="entry name" value="L,D-TRANSPEPTIDASE YCBB-RELATED"/>
    <property type="match status" value="1"/>
</dbReference>
<dbReference type="SUPFAM" id="SSF47090">
    <property type="entry name" value="PGBD-like"/>
    <property type="match status" value="2"/>
</dbReference>
<comment type="caution">
    <text evidence="3">The sequence shown here is derived from an EMBL/GenBank/DDBJ whole genome shotgun (WGS) entry which is preliminary data.</text>
</comment>
<feature type="domain" description="Peptidoglycan binding-like" evidence="2">
    <location>
        <begin position="263"/>
        <end position="319"/>
    </location>
</feature>
<keyword evidence="1" id="KW-0732">Signal</keyword>
<dbReference type="InterPro" id="IPR036366">
    <property type="entry name" value="PGBDSf"/>
</dbReference>
<dbReference type="Proteomes" id="UP000177152">
    <property type="component" value="Unassembled WGS sequence"/>
</dbReference>
<organism evidence="3 4">
    <name type="scientific">Candidatus Sungbacteria bacterium RIFCSPHIGHO2_01_FULL_47_32</name>
    <dbReference type="NCBI Taxonomy" id="1802264"/>
    <lineage>
        <taxon>Bacteria</taxon>
        <taxon>Candidatus Sungiibacteriota</taxon>
    </lineage>
</organism>
<dbReference type="InterPro" id="IPR036365">
    <property type="entry name" value="PGBD-like_sf"/>
</dbReference>
<gene>
    <name evidence="3" type="ORF">A2633_03905</name>
</gene>
<accession>A0A1G2K3S4</accession>
<feature type="domain" description="Peptidoglycan binding-like" evidence="2">
    <location>
        <begin position="161"/>
        <end position="217"/>
    </location>
</feature>
<evidence type="ECO:0000313" key="4">
    <source>
        <dbReference type="Proteomes" id="UP000177152"/>
    </source>
</evidence>
<dbReference type="EMBL" id="MHQC01000044">
    <property type="protein sequence ID" value="OGZ94079.1"/>
    <property type="molecule type" value="Genomic_DNA"/>
</dbReference>
<dbReference type="Gene3D" id="1.10.101.10">
    <property type="entry name" value="PGBD-like superfamily/PGBD"/>
    <property type="match status" value="2"/>
</dbReference>
<dbReference type="PANTHER" id="PTHR41533">
    <property type="entry name" value="L,D-TRANSPEPTIDASE HI_1667-RELATED"/>
    <property type="match status" value="1"/>
</dbReference>
<dbReference type="AlphaFoldDB" id="A0A1G2K3S4"/>
<evidence type="ECO:0000313" key="3">
    <source>
        <dbReference type="EMBL" id="OGZ94079.1"/>
    </source>
</evidence>
<feature type="signal peptide" evidence="1">
    <location>
        <begin position="1"/>
        <end position="22"/>
    </location>
</feature>
<dbReference type="InterPro" id="IPR002477">
    <property type="entry name" value="Peptidoglycan-bd-like"/>
</dbReference>
<feature type="chain" id="PRO_5009583351" description="Peptidoglycan binding-like domain-containing protein" evidence="1">
    <location>
        <begin position="23"/>
        <end position="327"/>
    </location>
</feature>